<dbReference type="GO" id="GO:0000209">
    <property type="term" value="P:protein polyubiquitination"/>
    <property type="evidence" value="ECO:0007669"/>
    <property type="project" value="InterPro"/>
</dbReference>
<evidence type="ECO:0000256" key="3">
    <source>
        <dbReference type="ARBA" id="ARBA00022679"/>
    </source>
</evidence>
<evidence type="ECO:0000256" key="4">
    <source>
        <dbReference type="ARBA" id="ARBA00022786"/>
    </source>
</evidence>
<sequence>MEPNNIDFMFAKKKKKKTVFERFHQEKEKRMFDSKKDQAILLIQNFCRSYLSNTHVFESITMSEKVACTEPHCKKLAEKMSKYKCKCIFSKKLKMIEKLEQKNKSKISIKIILKLLSEFNLLAQVAPRPIQYNKLRKKVRRFGGTTSTLKRTEIMYSGELLEMLRFLQETGAEDQYTDLQNSKLYLICERILRISDQSSKEAQEQRITSFKFLKDFISNLLDNFETMNTQIRCQIIKFLFQTTQIMKVLIFENTEENLMNKEAFLVLIVQLLQPLDKLYKMLRNCILMNTKGLTDLTVSHRWMIYHSIILSKNLFTLFQSQNDLERKAEKEDKLIPPIKSNLRYDSLVFLNEAFVNEIISIPRVGSFMYVMLKKENFDNDDDENEAKCYKQMLGQIDDLNFKNLFNSFYFSKESRITDENPYEEEKIETKSESEGNLLAESMKSEKKMFIFANIFVLLNKYFIKVEHNSIPSALIVLDKTVIHLPAKLFSEEENYLDSNFNMFLLKNQLNYLVDSSTVRKLFSLVLPQDNVSESDMDSGSYKETNPSSVMSLCKIYAMLMMLSLKSPSLMLNEKHLNFSDIISIGLAFKPDLLYSLWNFINLYFDPENYSHKEESNKKEYNMYAYLICIFSQSIIRNLWISSIEDFNRETKFSKHDVIRIVAVLKQFVVDTILSERIRFELDKFILMTCSSLLRLLFDMFINELEDDDMEDDLFHIKDIAWETITEEDHLSENIVELIHTIPECVPFRVRAILFNQYVSNERYKYKGNRYRLKINRDEIFEDGFQTLSQVEDLRGTLIITFVNHYGIEEEGQDAGGIFKEFLVEISKIIFEPNFGFFTKTEIDEDLYPNPHNSLFEHLSEDTILQYYNFFGKILGKAMFDGILIEPKFAKFFLKKLANKSNMISDLKSLDKDLFKNLNFLKTYEGSFEDLCLDFSCQEKDEITGEMVTHNLVPHGSDIPVTRENRFKYVYLMMDFKLNRRIIDKLNAFCKGFHSIIPVSYLKLFTEDEIQKLISGTSSTINVAEWKKYTKYVGGFKPSSKMIRMFWKVVENMPEKEKSLLMRFVTSCPRQPLMGFKYMEPPFTISKVESVKDSKLPSAQTCFNILRLPYYSSEKMMYEKILIAIKSGAGFEMA</sequence>
<evidence type="ECO:0000256" key="2">
    <source>
        <dbReference type="ARBA" id="ARBA00012485"/>
    </source>
</evidence>
<dbReference type="Pfam" id="PF00632">
    <property type="entry name" value="HECT"/>
    <property type="match status" value="1"/>
</dbReference>
<dbReference type="PROSITE" id="PS50237">
    <property type="entry name" value="HECT"/>
    <property type="match status" value="1"/>
</dbReference>
<dbReference type="SUPFAM" id="SSF56204">
    <property type="entry name" value="Hect, E3 ligase catalytic domain"/>
    <property type="match status" value="1"/>
</dbReference>
<keyword evidence="8" id="KW-1185">Reference proteome</keyword>
<dbReference type="EMBL" id="CAMPGE010016651">
    <property type="protein sequence ID" value="CAI2375195.1"/>
    <property type="molecule type" value="Genomic_DNA"/>
</dbReference>
<keyword evidence="3" id="KW-0808">Transferase</keyword>
<dbReference type="InterPro" id="IPR044611">
    <property type="entry name" value="E3A/B/C-like"/>
</dbReference>
<evidence type="ECO:0000256" key="1">
    <source>
        <dbReference type="ARBA" id="ARBA00000885"/>
    </source>
</evidence>
<dbReference type="InterPro" id="IPR000569">
    <property type="entry name" value="HECT_dom"/>
</dbReference>
<dbReference type="CDD" id="cd00078">
    <property type="entry name" value="HECTc"/>
    <property type="match status" value="1"/>
</dbReference>
<dbReference type="Gene3D" id="3.90.1750.10">
    <property type="entry name" value="Hect, E3 ligase catalytic domains"/>
    <property type="match status" value="1"/>
</dbReference>
<dbReference type="AlphaFoldDB" id="A0AAD1XM33"/>
<comment type="catalytic activity">
    <reaction evidence="1">
        <text>S-ubiquitinyl-[E2 ubiquitin-conjugating enzyme]-L-cysteine + [acceptor protein]-L-lysine = [E2 ubiquitin-conjugating enzyme]-L-cysteine + N(6)-ubiquitinyl-[acceptor protein]-L-lysine.</text>
        <dbReference type="EC" id="2.3.2.26"/>
    </reaction>
</comment>
<feature type="domain" description="HECT" evidence="6">
    <location>
        <begin position="789"/>
        <end position="1133"/>
    </location>
</feature>
<gene>
    <name evidence="7" type="ORF">ECRASSUSDP1_LOCUS16555</name>
</gene>
<evidence type="ECO:0000313" key="8">
    <source>
        <dbReference type="Proteomes" id="UP001295684"/>
    </source>
</evidence>
<accession>A0AAD1XM33</accession>
<dbReference type="Gene3D" id="3.30.2160.10">
    <property type="entry name" value="Hect, E3 ligase catalytic domain"/>
    <property type="match status" value="1"/>
</dbReference>
<dbReference type="GO" id="GO:0061630">
    <property type="term" value="F:ubiquitin protein ligase activity"/>
    <property type="evidence" value="ECO:0007669"/>
    <property type="project" value="UniProtKB-EC"/>
</dbReference>
<evidence type="ECO:0000256" key="5">
    <source>
        <dbReference type="PROSITE-ProRule" id="PRU00104"/>
    </source>
</evidence>
<evidence type="ECO:0000313" key="7">
    <source>
        <dbReference type="EMBL" id="CAI2375195.1"/>
    </source>
</evidence>
<dbReference type="SMART" id="SM00119">
    <property type="entry name" value="HECTc"/>
    <property type="match status" value="1"/>
</dbReference>
<dbReference type="InterPro" id="IPR035983">
    <property type="entry name" value="Hect_E3_ubiquitin_ligase"/>
</dbReference>
<name>A0AAD1XM33_EUPCR</name>
<dbReference type="PANTHER" id="PTHR45700">
    <property type="entry name" value="UBIQUITIN-PROTEIN LIGASE E3C"/>
    <property type="match status" value="1"/>
</dbReference>
<keyword evidence="4 5" id="KW-0833">Ubl conjugation pathway</keyword>
<dbReference type="PANTHER" id="PTHR45700:SF2">
    <property type="entry name" value="UBIQUITIN-PROTEIN LIGASE E3C"/>
    <property type="match status" value="1"/>
</dbReference>
<reference evidence="7" key="1">
    <citation type="submission" date="2023-07" db="EMBL/GenBank/DDBJ databases">
        <authorList>
            <consortium name="AG Swart"/>
            <person name="Singh M."/>
            <person name="Singh A."/>
            <person name="Seah K."/>
            <person name="Emmerich C."/>
        </authorList>
    </citation>
    <scope>NUCLEOTIDE SEQUENCE</scope>
    <source>
        <strain evidence="7">DP1</strain>
    </source>
</reference>
<protein>
    <recommendedName>
        <fullName evidence="2">HECT-type E3 ubiquitin transferase</fullName>
        <ecNumber evidence="2">2.3.2.26</ecNumber>
    </recommendedName>
</protein>
<organism evidence="7 8">
    <name type="scientific">Euplotes crassus</name>
    <dbReference type="NCBI Taxonomy" id="5936"/>
    <lineage>
        <taxon>Eukaryota</taxon>
        <taxon>Sar</taxon>
        <taxon>Alveolata</taxon>
        <taxon>Ciliophora</taxon>
        <taxon>Intramacronucleata</taxon>
        <taxon>Spirotrichea</taxon>
        <taxon>Hypotrichia</taxon>
        <taxon>Euplotida</taxon>
        <taxon>Euplotidae</taxon>
        <taxon>Moneuplotes</taxon>
    </lineage>
</organism>
<evidence type="ECO:0000259" key="6">
    <source>
        <dbReference type="PROSITE" id="PS50237"/>
    </source>
</evidence>
<dbReference type="Gene3D" id="3.30.2410.10">
    <property type="entry name" value="Hect, E3 ligase catalytic domain"/>
    <property type="match status" value="1"/>
</dbReference>
<dbReference type="FunFam" id="3.30.2410.10:FF:000003">
    <property type="entry name" value="probable E3 ubiquitin-protein ligase HERC4 isoform X1"/>
    <property type="match status" value="1"/>
</dbReference>
<dbReference type="Proteomes" id="UP001295684">
    <property type="component" value="Unassembled WGS sequence"/>
</dbReference>
<dbReference type="FunFam" id="3.30.2160.10:FF:000002">
    <property type="entry name" value="Putative Ubiquitin-protein ligase E3C"/>
    <property type="match status" value="1"/>
</dbReference>
<feature type="active site" description="Glycyl thioester intermediate" evidence="5">
    <location>
        <position position="1101"/>
    </location>
</feature>
<proteinExistence type="predicted"/>
<comment type="caution">
    <text evidence="7">The sequence shown here is derived from an EMBL/GenBank/DDBJ whole genome shotgun (WGS) entry which is preliminary data.</text>
</comment>
<dbReference type="GO" id="GO:0006511">
    <property type="term" value="P:ubiquitin-dependent protein catabolic process"/>
    <property type="evidence" value="ECO:0007669"/>
    <property type="project" value="TreeGrafter"/>
</dbReference>
<dbReference type="EC" id="2.3.2.26" evidence="2"/>